<dbReference type="GO" id="GO:0005096">
    <property type="term" value="F:GTPase activator activity"/>
    <property type="evidence" value="ECO:0007669"/>
    <property type="project" value="TreeGrafter"/>
</dbReference>
<evidence type="ECO:0000313" key="4">
    <source>
        <dbReference type="Proteomes" id="UP000019132"/>
    </source>
</evidence>
<dbReference type="EnsemblProtists" id="PYU1_T014190">
    <property type="protein sequence ID" value="PYU1_T014190"/>
    <property type="gene ID" value="PYU1_G014160"/>
</dbReference>
<dbReference type="EMBL" id="ADOS01001529">
    <property type="status" value="NOT_ANNOTATED_CDS"/>
    <property type="molecule type" value="Genomic_DNA"/>
</dbReference>
<dbReference type="PROSITE" id="PS50086">
    <property type="entry name" value="TBC_RABGAP"/>
    <property type="match status" value="1"/>
</dbReference>
<reference evidence="4" key="1">
    <citation type="journal article" date="2010" name="Genome Biol.">
        <title>Genome sequence of the necrotrophic plant pathogen Pythium ultimum reveals original pathogenicity mechanisms and effector repertoire.</title>
        <authorList>
            <person name="Levesque C.A."/>
            <person name="Brouwer H."/>
            <person name="Cano L."/>
            <person name="Hamilton J.P."/>
            <person name="Holt C."/>
            <person name="Huitema E."/>
            <person name="Raffaele S."/>
            <person name="Robideau G.P."/>
            <person name="Thines M."/>
            <person name="Win J."/>
            <person name="Zerillo M.M."/>
            <person name="Beakes G.W."/>
            <person name="Boore J.L."/>
            <person name="Busam D."/>
            <person name="Dumas B."/>
            <person name="Ferriera S."/>
            <person name="Fuerstenberg S.I."/>
            <person name="Gachon C.M."/>
            <person name="Gaulin E."/>
            <person name="Govers F."/>
            <person name="Grenville-Briggs L."/>
            <person name="Horner N."/>
            <person name="Hostetler J."/>
            <person name="Jiang R.H."/>
            <person name="Johnson J."/>
            <person name="Krajaejun T."/>
            <person name="Lin H."/>
            <person name="Meijer H.J."/>
            <person name="Moore B."/>
            <person name="Morris P."/>
            <person name="Phuntmart V."/>
            <person name="Puiu D."/>
            <person name="Shetty J."/>
            <person name="Stajich J.E."/>
            <person name="Tripathy S."/>
            <person name="Wawra S."/>
            <person name="van West P."/>
            <person name="Whitty B.R."/>
            <person name="Coutinho P.M."/>
            <person name="Henrissat B."/>
            <person name="Martin F."/>
            <person name="Thomas P.D."/>
            <person name="Tyler B.M."/>
            <person name="De Vries R.P."/>
            <person name="Kamoun S."/>
            <person name="Yandell M."/>
            <person name="Tisserat N."/>
            <person name="Buell C.R."/>
        </authorList>
    </citation>
    <scope>NUCLEOTIDE SEQUENCE</scope>
    <source>
        <strain evidence="4">DAOM:BR144</strain>
    </source>
</reference>
<dbReference type="VEuPathDB" id="FungiDB:PYU1_G014160"/>
<feature type="region of interest" description="Disordered" evidence="1">
    <location>
        <begin position="84"/>
        <end position="104"/>
    </location>
</feature>
<dbReference type="PANTHER" id="PTHR47219:SF20">
    <property type="entry name" value="TBC1 DOMAIN FAMILY MEMBER 2B"/>
    <property type="match status" value="1"/>
</dbReference>
<evidence type="ECO:0000256" key="1">
    <source>
        <dbReference type="SAM" id="MobiDB-lite"/>
    </source>
</evidence>
<feature type="compositionally biased region" description="Polar residues" evidence="1">
    <location>
        <begin position="93"/>
        <end position="104"/>
    </location>
</feature>
<dbReference type="Gene3D" id="1.10.472.80">
    <property type="entry name" value="Ypt/Rab-GAP domain of gyp1p, domain 3"/>
    <property type="match status" value="1"/>
</dbReference>
<dbReference type="SMART" id="SM00164">
    <property type="entry name" value="TBC"/>
    <property type="match status" value="1"/>
</dbReference>
<dbReference type="AlphaFoldDB" id="K3XAE1"/>
<dbReference type="InterPro" id="IPR050302">
    <property type="entry name" value="Rab_GAP_TBC_domain"/>
</dbReference>
<name>K3XAE1_GLOUD</name>
<proteinExistence type="predicted"/>
<dbReference type="Gene3D" id="1.10.8.270">
    <property type="entry name" value="putative rabgap domain of human tbc1 domain family member 14 like domains"/>
    <property type="match status" value="1"/>
</dbReference>
<dbReference type="PANTHER" id="PTHR47219">
    <property type="entry name" value="RAB GTPASE-ACTIVATING PROTEIN 1-LIKE"/>
    <property type="match status" value="1"/>
</dbReference>
<dbReference type="Proteomes" id="UP000019132">
    <property type="component" value="Unassembled WGS sequence"/>
</dbReference>
<sequence>MDVPWRQLKDEAKRLALEIGASGREHHSLVKNAAALAAIRAQGVPPEHREWVWPILLHQQNQKLQRQSSDFATYNQLLHSDDGHADEQETQDSKQQPLQQDSSSFQQAQELAMERFSHLNPFQERKIKRILVAYTKSKDVFYYCHGMVEICVVLSTFLEEEDAFWAFRLLLEALLPKYHEESIVDFHTDCLVLQELLNNYDPILCEHFSTMGVTIQLLCTKWFFSFFAESMPFELVCRLYDVLLVDICCLRLSSKIIFSTSMAVFLYLSATLAEVHDPSVIVEIIYEFCWTTLSDYSVAETFVDLILFLHDQLEDDDIVELRRKGKC</sequence>
<accession>K3XAE1</accession>
<dbReference type="GO" id="GO:0031267">
    <property type="term" value="F:small GTPase binding"/>
    <property type="evidence" value="ECO:0007669"/>
    <property type="project" value="TreeGrafter"/>
</dbReference>
<dbReference type="eggNOG" id="KOG2058">
    <property type="taxonomic scope" value="Eukaryota"/>
</dbReference>
<keyword evidence="4" id="KW-1185">Reference proteome</keyword>
<dbReference type="OMA" id="PPEHREW"/>
<dbReference type="STRING" id="431595.K3XAE1"/>
<dbReference type="SUPFAM" id="SSF47923">
    <property type="entry name" value="Ypt/Rab-GAP domain of gyp1p"/>
    <property type="match status" value="2"/>
</dbReference>
<reference evidence="3" key="3">
    <citation type="submission" date="2015-02" db="UniProtKB">
        <authorList>
            <consortium name="EnsemblProtists"/>
        </authorList>
    </citation>
    <scope>IDENTIFICATION</scope>
    <source>
        <strain evidence="3">DAOM BR144</strain>
    </source>
</reference>
<dbReference type="InterPro" id="IPR000195">
    <property type="entry name" value="Rab-GAP-TBC_dom"/>
</dbReference>
<dbReference type="InterPro" id="IPR035969">
    <property type="entry name" value="Rab-GAP_TBC_sf"/>
</dbReference>
<dbReference type="Pfam" id="PF00566">
    <property type="entry name" value="RabGAP-TBC"/>
    <property type="match status" value="1"/>
</dbReference>
<evidence type="ECO:0000259" key="2">
    <source>
        <dbReference type="PROSITE" id="PS50086"/>
    </source>
</evidence>
<dbReference type="HOGENOM" id="CLU_851215_0_0_1"/>
<feature type="domain" description="Rab-GAP TBC" evidence="2">
    <location>
        <begin position="43"/>
        <end position="247"/>
    </location>
</feature>
<dbReference type="InParanoid" id="K3XAE1"/>
<evidence type="ECO:0000313" key="3">
    <source>
        <dbReference type="EnsemblProtists" id="PYU1_T014190"/>
    </source>
</evidence>
<reference evidence="4" key="2">
    <citation type="submission" date="2010-04" db="EMBL/GenBank/DDBJ databases">
        <authorList>
            <person name="Buell R."/>
            <person name="Hamilton J."/>
            <person name="Hostetler J."/>
        </authorList>
    </citation>
    <scope>NUCLEOTIDE SEQUENCE [LARGE SCALE GENOMIC DNA]</scope>
    <source>
        <strain evidence="4">DAOM:BR144</strain>
    </source>
</reference>
<organism evidence="3 4">
    <name type="scientific">Globisporangium ultimum (strain ATCC 200006 / CBS 805.95 / DAOM BR144)</name>
    <name type="common">Pythium ultimum</name>
    <dbReference type="NCBI Taxonomy" id="431595"/>
    <lineage>
        <taxon>Eukaryota</taxon>
        <taxon>Sar</taxon>
        <taxon>Stramenopiles</taxon>
        <taxon>Oomycota</taxon>
        <taxon>Peronosporomycetes</taxon>
        <taxon>Pythiales</taxon>
        <taxon>Pythiaceae</taxon>
        <taxon>Globisporangium</taxon>
    </lineage>
</organism>
<protein>
    <recommendedName>
        <fullName evidence="2">Rab-GAP TBC domain-containing protein</fullName>
    </recommendedName>
</protein>